<proteinExistence type="predicted"/>
<evidence type="ECO:0000313" key="1">
    <source>
        <dbReference type="EMBL" id="KAF2612624.1"/>
    </source>
</evidence>
<accession>A0A8S9LXZ3</accession>
<gene>
    <name evidence="1" type="ORF">F2Q70_00009934</name>
</gene>
<protein>
    <submittedName>
        <fullName evidence="1">Uncharacterized protein</fullName>
    </submittedName>
</protein>
<dbReference type="EMBL" id="QGKY02000089">
    <property type="protein sequence ID" value="KAF2612624.1"/>
    <property type="molecule type" value="Genomic_DNA"/>
</dbReference>
<comment type="caution">
    <text evidence="1">The sequence shown here is derived from an EMBL/GenBank/DDBJ whole genome shotgun (WGS) entry which is preliminary data.</text>
</comment>
<reference evidence="1" key="1">
    <citation type="submission" date="2019-12" db="EMBL/GenBank/DDBJ databases">
        <title>Genome sequencing and annotation of Brassica cretica.</title>
        <authorList>
            <person name="Studholme D.J."/>
            <person name="Sarris P.F."/>
        </authorList>
    </citation>
    <scope>NUCLEOTIDE SEQUENCE</scope>
    <source>
        <strain evidence="1">PFS-102/07</strain>
        <tissue evidence="1">Leaf</tissue>
    </source>
</reference>
<sequence>MRERSTWSERSQRFEAGGFPFERIGTDLFLFCIPGPEDPTIGYWLGIGALPLSLLESVLVQATVECFTDLQIKQRGGAAGHLEMVCPTLEQ</sequence>
<organism evidence="1">
    <name type="scientific">Brassica cretica</name>
    <name type="common">Mustard</name>
    <dbReference type="NCBI Taxonomy" id="69181"/>
    <lineage>
        <taxon>Eukaryota</taxon>
        <taxon>Viridiplantae</taxon>
        <taxon>Streptophyta</taxon>
        <taxon>Embryophyta</taxon>
        <taxon>Tracheophyta</taxon>
        <taxon>Spermatophyta</taxon>
        <taxon>Magnoliopsida</taxon>
        <taxon>eudicotyledons</taxon>
        <taxon>Gunneridae</taxon>
        <taxon>Pentapetalae</taxon>
        <taxon>rosids</taxon>
        <taxon>malvids</taxon>
        <taxon>Brassicales</taxon>
        <taxon>Brassicaceae</taxon>
        <taxon>Brassiceae</taxon>
        <taxon>Brassica</taxon>
    </lineage>
</organism>
<dbReference type="AlphaFoldDB" id="A0A8S9LXZ3"/>
<name>A0A8S9LXZ3_BRACR</name>